<dbReference type="GO" id="GO:0006814">
    <property type="term" value="P:sodium ion transport"/>
    <property type="evidence" value="ECO:0007669"/>
    <property type="project" value="InterPro"/>
</dbReference>
<protein>
    <recommendedName>
        <fullName evidence="9">Major facilitator superfamily (MFS) profile domain-containing protein</fullName>
    </recommendedName>
</protein>
<evidence type="ECO:0000256" key="5">
    <source>
        <dbReference type="ARBA" id="ARBA00022989"/>
    </source>
</evidence>
<feature type="transmembrane region" description="Helical" evidence="7">
    <location>
        <begin position="127"/>
        <end position="145"/>
    </location>
</feature>
<feature type="transmembrane region" description="Helical" evidence="7">
    <location>
        <begin position="175"/>
        <end position="195"/>
    </location>
</feature>
<keyword evidence="5 7" id="KW-1133">Transmembrane helix</keyword>
<sequence length="439" mass="49499">MTDQAVTDIDEVRPDRRPLTKPILFAYSLPATPLALAGLPMGVYLPVIYADHFGLSLIVVGWLLWATRISDAITDPWIGYWSDRIRTRWGRRKPFVLLGTPIYGIAIALLFIVPFEFSDVTWFGQTFSNGYAWMFVMLVFTYLGSTIKDLPFSAWGAELSSNYHERSLIRSWREFFGVGGALISAFTPVALVAIVGLDTKPIDAVTVLIIGLCIFMPLTTAITLFAVPEYPVYETKKERIPLRESLRYVLTNRAYVFLLIIFATSAMGSAMTNSLSVFFVKHVLSVEELYGYYLAPYFICQMAAIPLWMKLSRKIGKHKATMWAIGWYALWSSFIPLITWMDNDLFTTFRVENLLAFLPSDTYQTYMAYFEGIDTGKHLWFLVVMCLKGSAIGALSALPAAMCADVIDVDTAQTGKRQGGAYFSIWSMVQKWSYAFGIT</sequence>
<evidence type="ECO:0000256" key="4">
    <source>
        <dbReference type="ARBA" id="ARBA00022692"/>
    </source>
</evidence>
<evidence type="ECO:0000256" key="1">
    <source>
        <dbReference type="ARBA" id="ARBA00004651"/>
    </source>
</evidence>
<feature type="transmembrane region" description="Helical" evidence="7">
    <location>
        <begin position="320"/>
        <end position="341"/>
    </location>
</feature>
<feature type="transmembrane region" description="Helical" evidence="7">
    <location>
        <begin position="53"/>
        <end position="74"/>
    </location>
</feature>
<dbReference type="PANTHER" id="PTHR11328">
    <property type="entry name" value="MAJOR FACILITATOR SUPERFAMILY DOMAIN-CONTAINING PROTEIN"/>
    <property type="match status" value="1"/>
</dbReference>
<feature type="transmembrane region" description="Helical" evidence="7">
    <location>
        <begin position="379"/>
        <end position="398"/>
    </location>
</feature>
<dbReference type="AlphaFoldDB" id="A0A382FX03"/>
<keyword evidence="4 7" id="KW-0812">Transmembrane</keyword>
<dbReference type="InterPro" id="IPR036259">
    <property type="entry name" value="MFS_trans_sf"/>
</dbReference>
<dbReference type="GO" id="GO:0015293">
    <property type="term" value="F:symporter activity"/>
    <property type="evidence" value="ECO:0007669"/>
    <property type="project" value="InterPro"/>
</dbReference>
<proteinExistence type="predicted"/>
<feature type="transmembrane region" description="Helical" evidence="7">
    <location>
        <begin position="248"/>
        <end position="270"/>
    </location>
</feature>
<dbReference type="InterPro" id="IPR039672">
    <property type="entry name" value="MFS_2"/>
</dbReference>
<feature type="transmembrane region" description="Helical" evidence="7">
    <location>
        <begin position="207"/>
        <end position="227"/>
    </location>
</feature>
<comment type="subcellular location">
    <subcellularLocation>
        <location evidence="1">Cell membrane</location>
        <topology evidence="1">Multi-pass membrane protein</topology>
    </subcellularLocation>
</comment>
<evidence type="ECO:0000313" key="8">
    <source>
        <dbReference type="EMBL" id="SVB67520.1"/>
    </source>
</evidence>
<dbReference type="SUPFAM" id="SSF103473">
    <property type="entry name" value="MFS general substrate transporter"/>
    <property type="match status" value="1"/>
</dbReference>
<keyword evidence="2" id="KW-0813">Transport</keyword>
<evidence type="ECO:0000256" key="6">
    <source>
        <dbReference type="ARBA" id="ARBA00023136"/>
    </source>
</evidence>
<evidence type="ECO:0000256" key="3">
    <source>
        <dbReference type="ARBA" id="ARBA00022475"/>
    </source>
</evidence>
<dbReference type="PROSITE" id="PS00872">
    <property type="entry name" value="NA_GALACTOSIDE_SYMP"/>
    <property type="match status" value="1"/>
</dbReference>
<feature type="transmembrane region" description="Helical" evidence="7">
    <location>
        <begin position="290"/>
        <end position="308"/>
    </location>
</feature>
<feature type="transmembrane region" description="Helical" evidence="7">
    <location>
        <begin position="95"/>
        <end position="115"/>
    </location>
</feature>
<evidence type="ECO:0000256" key="2">
    <source>
        <dbReference type="ARBA" id="ARBA00022448"/>
    </source>
</evidence>
<gene>
    <name evidence="8" type="ORF">METZ01_LOCUS220374</name>
</gene>
<dbReference type="InterPro" id="IPR018043">
    <property type="entry name" value="Na/Gal_symport_CS"/>
</dbReference>
<feature type="non-terminal residue" evidence="8">
    <location>
        <position position="439"/>
    </location>
</feature>
<dbReference type="PANTHER" id="PTHR11328:SF24">
    <property type="entry name" value="MAJOR FACILITATOR SUPERFAMILY (MFS) PROFILE DOMAIN-CONTAINING PROTEIN"/>
    <property type="match status" value="1"/>
</dbReference>
<feature type="transmembrane region" description="Helical" evidence="7">
    <location>
        <begin position="23"/>
        <end position="47"/>
    </location>
</feature>
<dbReference type="GO" id="GO:0005886">
    <property type="term" value="C:plasma membrane"/>
    <property type="evidence" value="ECO:0007669"/>
    <property type="project" value="UniProtKB-SubCell"/>
</dbReference>
<keyword evidence="3" id="KW-1003">Cell membrane</keyword>
<keyword evidence="6 7" id="KW-0472">Membrane</keyword>
<organism evidence="8">
    <name type="scientific">marine metagenome</name>
    <dbReference type="NCBI Taxonomy" id="408172"/>
    <lineage>
        <taxon>unclassified sequences</taxon>
        <taxon>metagenomes</taxon>
        <taxon>ecological metagenomes</taxon>
    </lineage>
</organism>
<dbReference type="EMBL" id="UINC01052324">
    <property type="protein sequence ID" value="SVB67520.1"/>
    <property type="molecule type" value="Genomic_DNA"/>
</dbReference>
<evidence type="ECO:0008006" key="9">
    <source>
        <dbReference type="Google" id="ProtNLM"/>
    </source>
</evidence>
<name>A0A382FX03_9ZZZZ</name>
<dbReference type="Pfam" id="PF13347">
    <property type="entry name" value="MFS_2"/>
    <property type="match status" value="1"/>
</dbReference>
<dbReference type="GO" id="GO:0008643">
    <property type="term" value="P:carbohydrate transport"/>
    <property type="evidence" value="ECO:0007669"/>
    <property type="project" value="InterPro"/>
</dbReference>
<evidence type="ECO:0000256" key="7">
    <source>
        <dbReference type="SAM" id="Phobius"/>
    </source>
</evidence>
<dbReference type="Gene3D" id="1.20.1250.20">
    <property type="entry name" value="MFS general substrate transporter like domains"/>
    <property type="match status" value="1"/>
</dbReference>
<reference evidence="8" key="1">
    <citation type="submission" date="2018-05" db="EMBL/GenBank/DDBJ databases">
        <authorList>
            <person name="Lanie J.A."/>
            <person name="Ng W.-L."/>
            <person name="Kazmierczak K.M."/>
            <person name="Andrzejewski T.M."/>
            <person name="Davidsen T.M."/>
            <person name="Wayne K.J."/>
            <person name="Tettelin H."/>
            <person name="Glass J.I."/>
            <person name="Rusch D."/>
            <person name="Podicherti R."/>
            <person name="Tsui H.-C.T."/>
            <person name="Winkler M.E."/>
        </authorList>
    </citation>
    <scope>NUCLEOTIDE SEQUENCE</scope>
</reference>
<accession>A0A382FX03</accession>